<proteinExistence type="predicted"/>
<name>A0A928A668_9STRE</name>
<organism evidence="2 3">
    <name type="scientific">Streptococcus gallolyticus</name>
    <dbReference type="NCBI Taxonomy" id="315405"/>
    <lineage>
        <taxon>Bacteria</taxon>
        <taxon>Bacillati</taxon>
        <taxon>Bacillota</taxon>
        <taxon>Bacilli</taxon>
        <taxon>Lactobacillales</taxon>
        <taxon>Streptococcaceae</taxon>
        <taxon>Streptococcus</taxon>
    </lineage>
</organism>
<feature type="domain" description="HTH LytTR-type" evidence="1">
    <location>
        <begin position="5"/>
        <end position="108"/>
    </location>
</feature>
<dbReference type="EMBL" id="SVAF01000024">
    <property type="protein sequence ID" value="MBE6165243.1"/>
    <property type="molecule type" value="Genomic_DNA"/>
</dbReference>
<dbReference type="InterPro" id="IPR007492">
    <property type="entry name" value="LytTR_DNA-bd_dom"/>
</dbReference>
<evidence type="ECO:0000313" key="3">
    <source>
        <dbReference type="Proteomes" id="UP000700800"/>
    </source>
</evidence>
<dbReference type="GO" id="GO:0000156">
    <property type="term" value="F:phosphorelay response regulator activity"/>
    <property type="evidence" value="ECO:0007669"/>
    <property type="project" value="InterPro"/>
</dbReference>
<comment type="caution">
    <text evidence="2">The sequence shown here is derived from an EMBL/GenBank/DDBJ whole genome shotgun (WGS) entry which is preliminary data.</text>
</comment>
<accession>A0A928A668</accession>
<dbReference type="SMART" id="SM00850">
    <property type="entry name" value="LytTR"/>
    <property type="match status" value="1"/>
</dbReference>
<dbReference type="Pfam" id="PF04397">
    <property type="entry name" value="LytTR"/>
    <property type="match status" value="1"/>
</dbReference>
<dbReference type="InterPro" id="IPR046947">
    <property type="entry name" value="LytR-like"/>
</dbReference>
<dbReference type="AlphaFoldDB" id="A0A928A668"/>
<sequence length="109" mass="13351">MTKYFNFTTSKRDYKLAIDDILFIQVSKEKIHMVKIVTADEEYHIYHQLKDIEREYHQFFRCHRDTLVNRDKIRIMDREQRLLYVGDEKRPVHYARSKGSQLKEIISND</sequence>
<dbReference type="GO" id="GO:0003677">
    <property type="term" value="F:DNA binding"/>
    <property type="evidence" value="ECO:0007669"/>
    <property type="project" value="InterPro"/>
</dbReference>
<dbReference type="PANTHER" id="PTHR37299:SF1">
    <property type="entry name" value="STAGE 0 SPORULATION PROTEIN A HOMOLOG"/>
    <property type="match status" value="1"/>
</dbReference>
<reference evidence="2" key="1">
    <citation type="submission" date="2019-04" db="EMBL/GenBank/DDBJ databases">
        <title>Evolution of Biomass-Degrading Anaerobic Consortia Revealed by Metagenomics.</title>
        <authorList>
            <person name="Peng X."/>
        </authorList>
    </citation>
    <scope>NUCLEOTIDE SEQUENCE</scope>
    <source>
        <strain evidence="2">SIG195</strain>
    </source>
</reference>
<dbReference type="Gene3D" id="2.40.50.1020">
    <property type="entry name" value="LytTr DNA-binding domain"/>
    <property type="match status" value="1"/>
</dbReference>
<dbReference type="PANTHER" id="PTHR37299">
    <property type="entry name" value="TRANSCRIPTIONAL REGULATOR-RELATED"/>
    <property type="match status" value="1"/>
</dbReference>
<evidence type="ECO:0000313" key="2">
    <source>
        <dbReference type="EMBL" id="MBE6165243.1"/>
    </source>
</evidence>
<dbReference type="Proteomes" id="UP000700800">
    <property type="component" value="Unassembled WGS sequence"/>
</dbReference>
<evidence type="ECO:0000259" key="1">
    <source>
        <dbReference type="PROSITE" id="PS50930"/>
    </source>
</evidence>
<protein>
    <submittedName>
        <fullName evidence="2">LytTR family transcriptional regulator</fullName>
    </submittedName>
</protein>
<gene>
    <name evidence="2" type="ORF">E7156_08140</name>
</gene>
<dbReference type="PROSITE" id="PS50930">
    <property type="entry name" value="HTH_LYTTR"/>
    <property type="match status" value="1"/>
</dbReference>